<evidence type="ECO:0000313" key="1">
    <source>
        <dbReference type="EMBL" id="EMI24894.1"/>
    </source>
</evidence>
<dbReference type="AlphaFoldDB" id="M5SFF0"/>
<comment type="caution">
    <text evidence="1">The sequence shown here is derived from an EMBL/GenBank/DDBJ whole genome shotgun (WGS) entry which is preliminary data.</text>
</comment>
<accession>M5SFF0</accession>
<organism evidence="1 2">
    <name type="scientific">Rhodopirellula europaea SH398</name>
    <dbReference type="NCBI Taxonomy" id="1263868"/>
    <lineage>
        <taxon>Bacteria</taxon>
        <taxon>Pseudomonadati</taxon>
        <taxon>Planctomycetota</taxon>
        <taxon>Planctomycetia</taxon>
        <taxon>Pirellulales</taxon>
        <taxon>Pirellulaceae</taxon>
        <taxon>Rhodopirellula</taxon>
    </lineage>
</organism>
<reference evidence="1 2" key="1">
    <citation type="journal article" date="2013" name="Mar. Genomics">
        <title>Expression of sulfatases in Rhodopirellula baltica and the diversity of sulfatases in the genus Rhodopirellula.</title>
        <authorList>
            <person name="Wegner C.E."/>
            <person name="Richter-Heitmann T."/>
            <person name="Klindworth A."/>
            <person name="Klockow C."/>
            <person name="Richter M."/>
            <person name="Achstetter T."/>
            <person name="Glockner F.O."/>
            <person name="Harder J."/>
        </authorList>
    </citation>
    <scope>NUCLEOTIDE SEQUENCE [LARGE SCALE GENOMIC DNA]</scope>
    <source>
        <strain evidence="1 2">SH398</strain>
    </source>
</reference>
<gene>
    <name evidence="1" type="ORF">RESH_04443</name>
</gene>
<dbReference type="Proteomes" id="UP000011996">
    <property type="component" value="Unassembled WGS sequence"/>
</dbReference>
<dbReference type="EMBL" id="ANOF01000144">
    <property type="protein sequence ID" value="EMI24894.1"/>
    <property type="molecule type" value="Genomic_DNA"/>
</dbReference>
<protein>
    <submittedName>
        <fullName evidence="1">Uncharacterized protein</fullName>
    </submittedName>
</protein>
<name>M5SFF0_9BACT</name>
<evidence type="ECO:0000313" key="2">
    <source>
        <dbReference type="Proteomes" id="UP000011996"/>
    </source>
</evidence>
<sequence length="127" mass="14292">MPVQRDGNADDLAAVRSLSRTKSIFGRLRHATCIFSQPLLPLREQALSATIHFSLKANLDFDPMNPAFIQTVHGFTHPVIASKLLNRKKESGEAHETTTQLYREETARRLEENNCKAKRVTPIAKPN</sequence>
<dbReference type="PATRIC" id="fig|1263868.3.peg.4818"/>
<dbReference type="OrthoDB" id="286495at2"/>
<proteinExistence type="predicted"/>